<reference evidence="2" key="2">
    <citation type="submission" date="2020-08" db="EMBL/GenBank/DDBJ databases">
        <title>Plant Genome Project.</title>
        <authorList>
            <person name="Zhang R.-G."/>
        </authorList>
    </citation>
    <scope>NUCLEOTIDE SEQUENCE</scope>
    <source>
        <strain evidence="2">Huo1</strain>
        <tissue evidence="2">Leaf</tissue>
    </source>
</reference>
<feature type="region of interest" description="Disordered" evidence="1">
    <location>
        <begin position="92"/>
        <end position="112"/>
    </location>
</feature>
<dbReference type="EMBL" id="PNBA02000013">
    <property type="protein sequence ID" value="KAG6404453.1"/>
    <property type="molecule type" value="Genomic_DNA"/>
</dbReference>
<feature type="compositionally biased region" description="Basic and acidic residues" evidence="1">
    <location>
        <begin position="97"/>
        <end position="109"/>
    </location>
</feature>
<dbReference type="AlphaFoldDB" id="A0A8X8X0B3"/>
<gene>
    <name evidence="2" type="ORF">SASPL_136701</name>
</gene>
<organism evidence="2">
    <name type="scientific">Salvia splendens</name>
    <name type="common">Scarlet sage</name>
    <dbReference type="NCBI Taxonomy" id="180675"/>
    <lineage>
        <taxon>Eukaryota</taxon>
        <taxon>Viridiplantae</taxon>
        <taxon>Streptophyta</taxon>
        <taxon>Embryophyta</taxon>
        <taxon>Tracheophyta</taxon>
        <taxon>Spermatophyta</taxon>
        <taxon>Magnoliopsida</taxon>
        <taxon>eudicotyledons</taxon>
        <taxon>Gunneridae</taxon>
        <taxon>Pentapetalae</taxon>
        <taxon>asterids</taxon>
        <taxon>lamiids</taxon>
        <taxon>Lamiales</taxon>
        <taxon>Lamiaceae</taxon>
        <taxon>Nepetoideae</taxon>
        <taxon>Mentheae</taxon>
        <taxon>Salviinae</taxon>
        <taxon>Salvia</taxon>
        <taxon>Salvia subgen. Calosphace</taxon>
        <taxon>core Calosphace</taxon>
    </lineage>
</organism>
<reference evidence="2" key="1">
    <citation type="submission" date="2018-01" db="EMBL/GenBank/DDBJ databases">
        <authorList>
            <person name="Mao J.F."/>
        </authorList>
    </citation>
    <scope>NUCLEOTIDE SEQUENCE</scope>
    <source>
        <strain evidence="2">Huo1</strain>
        <tissue evidence="2">Leaf</tissue>
    </source>
</reference>
<proteinExistence type="predicted"/>
<name>A0A8X8X0B3_SALSN</name>
<evidence type="ECO:0000313" key="3">
    <source>
        <dbReference type="Proteomes" id="UP000298416"/>
    </source>
</evidence>
<evidence type="ECO:0000256" key="1">
    <source>
        <dbReference type="SAM" id="MobiDB-lite"/>
    </source>
</evidence>
<protein>
    <submittedName>
        <fullName evidence="2">Uncharacterized protein</fullName>
    </submittedName>
</protein>
<dbReference type="Proteomes" id="UP000298416">
    <property type="component" value="Unassembled WGS sequence"/>
</dbReference>
<accession>A0A8X8X0B3</accession>
<comment type="caution">
    <text evidence="2">The sequence shown here is derived from an EMBL/GenBank/DDBJ whole genome shotgun (WGS) entry which is preliminary data.</text>
</comment>
<evidence type="ECO:0000313" key="2">
    <source>
        <dbReference type="EMBL" id="KAG6404453.1"/>
    </source>
</evidence>
<sequence>MSSVRRRGQASADSIDVVVDIVASALIDLLKLSVVVDIGRNMLYTFSNNILSLKYVVTTEWNTVASALIDLLKLAVDWPRCGLEQSENNVDALGGGIREDNRQQSRDRSVAGGDDQMVREAVEMGETERSGASEVVQGGGGDGNAICDWMRGEWGLAGIVNPLVFELEEGLELLGWGDRRCSIVRREMRRRICRRWRRRRLGAIGII</sequence>
<keyword evidence="3" id="KW-1185">Reference proteome</keyword>